<evidence type="ECO:0000313" key="9">
    <source>
        <dbReference type="EMBL" id="MDC0712426.1"/>
    </source>
</evidence>
<dbReference type="InterPro" id="IPR037045">
    <property type="entry name" value="S8pro/Inhibitor_I9_sf"/>
</dbReference>
<keyword evidence="10" id="KW-1185">Reference proteome</keyword>
<dbReference type="Gene3D" id="3.40.50.200">
    <property type="entry name" value="Peptidase S8/S53 domain"/>
    <property type="match status" value="1"/>
</dbReference>
<evidence type="ECO:0000256" key="1">
    <source>
        <dbReference type="ARBA" id="ARBA00011073"/>
    </source>
</evidence>
<keyword evidence="4 5" id="KW-0720">Serine protease</keyword>
<dbReference type="SUPFAM" id="SSF52743">
    <property type="entry name" value="Subtilisin-like"/>
    <property type="match status" value="1"/>
</dbReference>
<comment type="similarity">
    <text evidence="1 5">Belongs to the peptidase S8 family.</text>
</comment>
<dbReference type="Pfam" id="PF17957">
    <property type="entry name" value="Big_7"/>
    <property type="match status" value="3"/>
</dbReference>
<feature type="active site" description="Charge relay system" evidence="5">
    <location>
        <position position="350"/>
    </location>
</feature>
<dbReference type="InterPro" id="IPR010259">
    <property type="entry name" value="S8pro/Inhibitor_I9"/>
</dbReference>
<dbReference type="RefSeq" id="WP_272142548.1">
    <property type="nucleotide sequence ID" value="NZ_JAQNDM010000002.1"/>
</dbReference>
<evidence type="ECO:0000256" key="4">
    <source>
        <dbReference type="ARBA" id="ARBA00022825"/>
    </source>
</evidence>
<feature type="domain" description="Inhibitor I9" evidence="8">
    <location>
        <begin position="52"/>
        <end position="125"/>
    </location>
</feature>
<dbReference type="InterPro" id="IPR013783">
    <property type="entry name" value="Ig-like_fold"/>
</dbReference>
<comment type="caution">
    <text evidence="9">The sequence shown here is derived from an EMBL/GenBank/DDBJ whole genome shotgun (WGS) entry which is preliminary data.</text>
</comment>
<evidence type="ECO:0000313" key="10">
    <source>
        <dbReference type="Proteomes" id="UP001221838"/>
    </source>
</evidence>
<dbReference type="InterPro" id="IPR022398">
    <property type="entry name" value="Peptidase_S8_His-AS"/>
</dbReference>
<keyword evidence="2 5" id="KW-0645">Protease</keyword>
<dbReference type="CDD" id="cd04077">
    <property type="entry name" value="Peptidases_S8_PCSK9_ProteinaseK_like"/>
    <property type="match status" value="1"/>
</dbReference>
<dbReference type="Pfam" id="PF05922">
    <property type="entry name" value="Inhibitor_I9"/>
    <property type="match status" value="1"/>
</dbReference>
<feature type="signal peptide" evidence="6">
    <location>
        <begin position="1"/>
        <end position="19"/>
    </location>
</feature>
<dbReference type="Proteomes" id="UP001221838">
    <property type="component" value="Unassembled WGS sequence"/>
</dbReference>
<dbReference type="PANTHER" id="PTHR43806:SF11">
    <property type="entry name" value="CEREVISIN-RELATED"/>
    <property type="match status" value="1"/>
</dbReference>
<dbReference type="Pfam" id="PF00082">
    <property type="entry name" value="Peptidase_S8"/>
    <property type="match status" value="1"/>
</dbReference>
<dbReference type="SUPFAM" id="SSF54897">
    <property type="entry name" value="Protease propeptides/inhibitors"/>
    <property type="match status" value="1"/>
</dbReference>
<dbReference type="EMBL" id="JAQNDM010000002">
    <property type="protein sequence ID" value="MDC0712426.1"/>
    <property type="molecule type" value="Genomic_DNA"/>
</dbReference>
<evidence type="ECO:0000259" key="8">
    <source>
        <dbReference type="Pfam" id="PF05922"/>
    </source>
</evidence>
<accession>A0ABT5DJ86</accession>
<dbReference type="InterPro" id="IPR023827">
    <property type="entry name" value="Peptidase_S8_Asp-AS"/>
</dbReference>
<evidence type="ECO:0000259" key="7">
    <source>
        <dbReference type="Pfam" id="PF00082"/>
    </source>
</evidence>
<evidence type="ECO:0000256" key="3">
    <source>
        <dbReference type="ARBA" id="ARBA00022801"/>
    </source>
</evidence>
<keyword evidence="3 5" id="KW-0378">Hydrolase</keyword>
<feature type="domain" description="Peptidase S8/S53" evidence="7">
    <location>
        <begin position="163"/>
        <end position="386"/>
    </location>
</feature>
<feature type="active site" description="Charge relay system" evidence="5">
    <location>
        <position position="165"/>
    </location>
</feature>
<dbReference type="PROSITE" id="PS51892">
    <property type="entry name" value="SUBTILASE"/>
    <property type="match status" value="1"/>
</dbReference>
<reference evidence="9 10" key="1">
    <citation type="submission" date="2022-11" db="EMBL/GenBank/DDBJ databases">
        <title>Minimal conservation of predation-associated metabolite biosynthetic gene clusters underscores biosynthetic potential of Myxococcota including descriptions for ten novel species: Archangium lansinium sp. nov., Myxococcus landrumus sp. nov., Nannocystis bai.</title>
        <authorList>
            <person name="Ahearne A."/>
            <person name="Stevens C."/>
            <person name="Dowd S."/>
        </authorList>
    </citation>
    <scope>NUCLEOTIDE SEQUENCE [LARGE SCALE GENOMIC DNA]</scope>
    <source>
        <strain evidence="9 10">NCWAL01</strain>
    </source>
</reference>
<proteinExistence type="inferred from homology"/>
<name>A0ABT5DJ86_9BACT</name>
<dbReference type="Gene3D" id="2.60.40.10">
    <property type="entry name" value="Immunoglobulins"/>
    <property type="match status" value="3"/>
</dbReference>
<dbReference type="InterPro" id="IPR034193">
    <property type="entry name" value="PCSK9_ProteinaseK-like"/>
</dbReference>
<dbReference type="Gene3D" id="3.30.70.80">
    <property type="entry name" value="Peptidase S8 propeptide/proteinase inhibitor I9"/>
    <property type="match status" value="1"/>
</dbReference>
<dbReference type="InterPro" id="IPR050131">
    <property type="entry name" value="Peptidase_S8_subtilisin-like"/>
</dbReference>
<evidence type="ECO:0000256" key="6">
    <source>
        <dbReference type="SAM" id="SignalP"/>
    </source>
</evidence>
<gene>
    <name evidence="9" type="ORF">POL68_28450</name>
</gene>
<protein>
    <submittedName>
        <fullName evidence="9">Ig-like domain-containing protein</fullName>
    </submittedName>
</protein>
<organism evidence="9 10">
    <name type="scientific">Stigmatella ashevillensis</name>
    <dbReference type="NCBI Taxonomy" id="2995309"/>
    <lineage>
        <taxon>Bacteria</taxon>
        <taxon>Pseudomonadati</taxon>
        <taxon>Myxococcota</taxon>
        <taxon>Myxococcia</taxon>
        <taxon>Myxococcales</taxon>
        <taxon>Cystobacterineae</taxon>
        <taxon>Archangiaceae</taxon>
        <taxon>Stigmatella</taxon>
    </lineage>
</organism>
<dbReference type="PANTHER" id="PTHR43806">
    <property type="entry name" value="PEPTIDASE S8"/>
    <property type="match status" value="1"/>
</dbReference>
<dbReference type="PRINTS" id="PR00723">
    <property type="entry name" value="SUBTILISIN"/>
</dbReference>
<feature type="active site" description="Charge relay system" evidence="5">
    <location>
        <position position="198"/>
    </location>
</feature>
<evidence type="ECO:0000256" key="2">
    <source>
        <dbReference type="ARBA" id="ARBA00022670"/>
    </source>
</evidence>
<dbReference type="PROSITE" id="PS00136">
    <property type="entry name" value="SUBTILASE_ASP"/>
    <property type="match status" value="1"/>
</dbReference>
<dbReference type="InterPro" id="IPR015500">
    <property type="entry name" value="Peptidase_S8_subtilisin-rel"/>
</dbReference>
<dbReference type="InterPro" id="IPR000209">
    <property type="entry name" value="Peptidase_S8/S53_dom"/>
</dbReference>
<dbReference type="InterPro" id="IPR036852">
    <property type="entry name" value="Peptidase_S8/S53_dom_sf"/>
</dbReference>
<evidence type="ECO:0000256" key="5">
    <source>
        <dbReference type="PROSITE-ProRule" id="PRU01240"/>
    </source>
</evidence>
<sequence>MHKTGLKCFAGALIGLALANCGVEPPNPLQSPATASGLKSTATQRQDLIANRYIVVFKQPAGSTLSVSDVQRQAVGVAQQYGATVSRTYAHALQGFSARMDERQVEAMRQDPRVDFIEQDAVVRISGQQTAAPWGLDRVDQPKLPLTGSYNYTWAGTQVHAYILDTGIRLTHNEFQGRAVTGFDAVTLGGTANDCNGHGTHVAGIVGGYTYGVAKNITLHSVRVLDCYGLGTYEDVISGVDWVTEHHVSPAVANLSLEGGTSDALDQAIRNSTAAGVVYTVAAGNENLDACTQSPARVAEALTVGATTSDDDRLSVSNYGTCLDLFAPGASIPSADSVSDSATYVLGGTSMASAHVAGVVALVRQNNPSLSPQVVAEYVKRRATAGVVTSPGLGSPNRLLYASIALPGEDVVPPAVALTQPTEGASVSGTVLLKAQATDNIALQRVEFWANGQLLGSDASAPYEFSWDTLRGPSGTTPLMVKAFDTSSNVSSSSPVNVTVMNPGYAQYDPARQALICSTLGPLCETGSLLTGRGTQGPELNAPNTINASCADGNLGQFHVDESLDGLRIATVGGGPLASGQQVTISATVWAYRTFASDSLDLFHAPDANNPSWTHLAKLVPTAKDRQVLSTTLTLPAGSALQAIRGVFRYQNGSVTSCAKDGYADHDDLIFAVSEKTPPTSVLTQPTEGSSVEGTVLLQAEATDNGAIQRVEFWVNGQLLGSDASAPYALPWNTLQYANGTATLVAKAFDTSSNTTSSTSVRVTVANATTAVYDPVRRAPLCATVGSLCDTVSIINGRGNKGPELNSPNTINSSCTDGNAGTYHAEESLDRLRIATVDGGPLTSGQQVTISATVWAHRNFASDTLDLFHAPDVNNPTWTYLTTLVPTGMGRQVLSATVTLPAGSSLQAIRGVFGIRSAPAASCFFGAYTDHDDLMFAVAGDALPTSEVLSPAAHSEVQGQVSITVRATDDKQVTQVNFYVGTKYVGYKLKGTGDEYTLTFNSLNFVNGTYAITADAIDSAGQKTQSQAVSVIIQN</sequence>
<feature type="chain" id="PRO_5045957834" evidence="6">
    <location>
        <begin position="20"/>
        <end position="1035"/>
    </location>
</feature>
<dbReference type="PROSITE" id="PS00137">
    <property type="entry name" value="SUBTILASE_HIS"/>
    <property type="match status" value="1"/>
</dbReference>
<keyword evidence="6" id="KW-0732">Signal</keyword>